<evidence type="ECO:0000313" key="7">
    <source>
        <dbReference type="Proteomes" id="UP000585474"/>
    </source>
</evidence>
<dbReference type="AlphaFoldDB" id="A0A7J0H6S0"/>
<dbReference type="PANTHER" id="PTHR31908:SF9">
    <property type="entry name" value="PROTEIN CROWDED NUCLEI 3"/>
    <property type="match status" value="1"/>
</dbReference>
<accession>A0A7J0H6S0</accession>
<evidence type="ECO:0000256" key="1">
    <source>
        <dbReference type="ARBA" id="ARBA00023054"/>
    </source>
</evidence>
<evidence type="ECO:0000256" key="5">
    <source>
        <dbReference type="SAM" id="MobiDB-lite"/>
    </source>
</evidence>
<proteinExistence type="inferred from homology"/>
<keyword evidence="7" id="KW-1185">Reference proteome</keyword>
<dbReference type="GO" id="GO:0006997">
    <property type="term" value="P:nucleus organization"/>
    <property type="evidence" value="ECO:0007669"/>
    <property type="project" value="InterPro"/>
</dbReference>
<keyword evidence="1" id="KW-0175">Coiled coil</keyword>
<sequence>MFTPQRKPVWSALTITPPSDAQKSGGGGASAAATNPRYSGKGKAVAYLDGPPPPPWGSLSDVGVRAAVEDDVEDWRRFREAGLLDEAAMERKDRAALAEKVSKLEGEVRTRCS</sequence>
<evidence type="ECO:0000313" key="6">
    <source>
        <dbReference type="EMBL" id="GFZ18454.1"/>
    </source>
</evidence>
<comment type="subcellular location">
    <subcellularLocation>
        <location evidence="3">Nucleus lamina</location>
    </subcellularLocation>
</comment>
<name>A0A7J0H6S0_9ERIC</name>
<dbReference type="Proteomes" id="UP000585474">
    <property type="component" value="Unassembled WGS sequence"/>
</dbReference>
<dbReference type="InterPro" id="IPR040418">
    <property type="entry name" value="CRWN"/>
</dbReference>
<dbReference type="PANTHER" id="PTHR31908">
    <property type="entry name" value="PROTEIN CROWDED NUCLEI 4"/>
    <property type="match status" value="1"/>
</dbReference>
<protein>
    <submittedName>
        <fullName evidence="6">Uncharacterized protein</fullName>
    </submittedName>
</protein>
<dbReference type="GO" id="GO:0005652">
    <property type="term" value="C:nuclear lamina"/>
    <property type="evidence" value="ECO:0007669"/>
    <property type="project" value="UniProtKB-SubCell"/>
</dbReference>
<comment type="similarity">
    <text evidence="4">Belongs to the CRWN family.</text>
</comment>
<dbReference type="OrthoDB" id="673795at2759"/>
<reference evidence="6 7" key="1">
    <citation type="submission" date="2019-07" db="EMBL/GenBank/DDBJ databases">
        <title>De Novo Assembly of kiwifruit Actinidia rufa.</title>
        <authorList>
            <person name="Sugita-Konishi S."/>
            <person name="Sato K."/>
            <person name="Mori E."/>
            <person name="Abe Y."/>
            <person name="Kisaki G."/>
            <person name="Hamano K."/>
            <person name="Suezawa K."/>
            <person name="Otani M."/>
            <person name="Fukuda T."/>
            <person name="Manabe T."/>
            <person name="Gomi K."/>
            <person name="Tabuchi M."/>
            <person name="Akimitsu K."/>
            <person name="Kataoka I."/>
        </authorList>
    </citation>
    <scope>NUCLEOTIDE SEQUENCE [LARGE SCALE GENOMIC DNA]</scope>
    <source>
        <strain evidence="7">cv. Fuchu</strain>
    </source>
</reference>
<gene>
    <name evidence="6" type="ORF">Acr_27g0001930</name>
</gene>
<organism evidence="6 7">
    <name type="scientific">Actinidia rufa</name>
    <dbReference type="NCBI Taxonomy" id="165716"/>
    <lineage>
        <taxon>Eukaryota</taxon>
        <taxon>Viridiplantae</taxon>
        <taxon>Streptophyta</taxon>
        <taxon>Embryophyta</taxon>
        <taxon>Tracheophyta</taxon>
        <taxon>Spermatophyta</taxon>
        <taxon>Magnoliopsida</taxon>
        <taxon>eudicotyledons</taxon>
        <taxon>Gunneridae</taxon>
        <taxon>Pentapetalae</taxon>
        <taxon>asterids</taxon>
        <taxon>Ericales</taxon>
        <taxon>Actinidiaceae</taxon>
        <taxon>Actinidia</taxon>
    </lineage>
</organism>
<feature type="compositionally biased region" description="Polar residues" evidence="5">
    <location>
        <begin position="13"/>
        <end position="22"/>
    </location>
</feature>
<feature type="region of interest" description="Disordered" evidence="5">
    <location>
        <begin position="1"/>
        <end position="36"/>
    </location>
</feature>
<evidence type="ECO:0000256" key="2">
    <source>
        <dbReference type="ARBA" id="ARBA00023242"/>
    </source>
</evidence>
<comment type="caution">
    <text evidence="6">The sequence shown here is derived from an EMBL/GenBank/DDBJ whole genome shotgun (WGS) entry which is preliminary data.</text>
</comment>
<evidence type="ECO:0000256" key="3">
    <source>
        <dbReference type="ARBA" id="ARBA00024186"/>
    </source>
</evidence>
<keyword evidence="2" id="KW-0539">Nucleus</keyword>
<dbReference type="EMBL" id="BJWL01000027">
    <property type="protein sequence ID" value="GFZ18454.1"/>
    <property type="molecule type" value="Genomic_DNA"/>
</dbReference>
<evidence type="ECO:0000256" key="4">
    <source>
        <dbReference type="ARBA" id="ARBA00024208"/>
    </source>
</evidence>